<dbReference type="SUPFAM" id="SSF102198">
    <property type="entry name" value="Putative cyclase"/>
    <property type="match status" value="1"/>
</dbReference>
<name>A0A8I2Z1G8_9AGAM</name>
<dbReference type="InterPro" id="IPR007325">
    <property type="entry name" value="KFase/CYL"/>
</dbReference>
<evidence type="ECO:0000313" key="3">
    <source>
        <dbReference type="Proteomes" id="UP000683000"/>
    </source>
</evidence>
<dbReference type="PANTHER" id="PTHR31118:SF12">
    <property type="entry name" value="CYCLASE-LIKE PROTEIN 2"/>
    <property type="match status" value="1"/>
</dbReference>
<dbReference type="GO" id="GO:0004061">
    <property type="term" value="F:arylformamidase activity"/>
    <property type="evidence" value="ECO:0007669"/>
    <property type="project" value="InterPro"/>
</dbReference>
<dbReference type="EMBL" id="JAGFBS010000001">
    <property type="protein sequence ID" value="KAG6382050.1"/>
    <property type="molecule type" value="Genomic_DNA"/>
</dbReference>
<dbReference type="Gene3D" id="3.50.30.50">
    <property type="entry name" value="Putative cyclase"/>
    <property type="match status" value="1"/>
</dbReference>
<dbReference type="GO" id="GO:0019441">
    <property type="term" value="P:L-tryptophan catabolic process to kynurenine"/>
    <property type="evidence" value="ECO:0007669"/>
    <property type="project" value="InterPro"/>
</dbReference>
<dbReference type="PANTHER" id="PTHR31118">
    <property type="entry name" value="CYCLASE-LIKE PROTEIN 2"/>
    <property type="match status" value="1"/>
</dbReference>
<dbReference type="Proteomes" id="UP000683000">
    <property type="component" value="Unassembled WGS sequence"/>
</dbReference>
<dbReference type="Pfam" id="PF04199">
    <property type="entry name" value="Cyclase"/>
    <property type="match status" value="1"/>
</dbReference>
<dbReference type="InterPro" id="IPR037175">
    <property type="entry name" value="KFase_sf"/>
</dbReference>
<keyword evidence="3" id="KW-1185">Reference proteome</keyword>
<evidence type="ECO:0000313" key="2">
    <source>
        <dbReference type="EMBL" id="KAG6382050.1"/>
    </source>
</evidence>
<organism evidence="2 3">
    <name type="scientific">Boletus reticuloceps</name>
    <dbReference type="NCBI Taxonomy" id="495285"/>
    <lineage>
        <taxon>Eukaryota</taxon>
        <taxon>Fungi</taxon>
        <taxon>Dikarya</taxon>
        <taxon>Basidiomycota</taxon>
        <taxon>Agaricomycotina</taxon>
        <taxon>Agaricomycetes</taxon>
        <taxon>Agaricomycetidae</taxon>
        <taxon>Boletales</taxon>
        <taxon>Boletineae</taxon>
        <taxon>Boletaceae</taxon>
        <taxon>Boletoideae</taxon>
        <taxon>Boletus</taxon>
    </lineage>
</organism>
<evidence type="ECO:0000256" key="1">
    <source>
        <dbReference type="ARBA" id="ARBA00007865"/>
    </source>
</evidence>
<dbReference type="AlphaFoldDB" id="A0A8I2Z1G8"/>
<protein>
    <submittedName>
        <fullName evidence="2">Putative cyclase</fullName>
    </submittedName>
</protein>
<comment type="caution">
    <text evidence="2">The sequence shown here is derived from an EMBL/GenBank/DDBJ whole genome shotgun (WGS) entry which is preliminary data.</text>
</comment>
<comment type="similarity">
    <text evidence="1">Belongs to the Cyclase 1 superfamily.</text>
</comment>
<accession>A0A8I2Z1G8</accession>
<sequence length="218" mass="23878">MTFRIIDLSHTLNATGMSIWPGHPSFSSYKLPDKRNVTALSFGSHTGTHLDAPSHFIADGLAIDQLDLQRLFGRAVAVDVRGKDARERIGWEDIKGYEEKLGEGVIVLICTGWSRYWGTDKYRDHPFLDPDAATKLVERGVRVIGVDTLGPDEMRVEEEVEAGWVSTHEVILGAGGMIAENLRGVEEVIGMERPIVSLLPVKIGGCDGAPIRAIAFEA</sequence>
<gene>
    <name evidence="2" type="ORF">JVT61DRAFT_686</name>
</gene>
<dbReference type="OrthoDB" id="7108654at2759"/>
<reference evidence="2" key="1">
    <citation type="submission" date="2021-03" db="EMBL/GenBank/DDBJ databases">
        <title>Evolutionary innovations through gain and loss of genes in the ectomycorrhizal Boletales.</title>
        <authorList>
            <person name="Wu G."/>
            <person name="Miyauchi S."/>
            <person name="Morin E."/>
            <person name="Yang Z.-L."/>
            <person name="Xu J."/>
            <person name="Martin F.M."/>
        </authorList>
    </citation>
    <scope>NUCLEOTIDE SEQUENCE</scope>
    <source>
        <strain evidence="2">BR01</strain>
    </source>
</reference>
<proteinExistence type="inferred from homology"/>